<keyword evidence="10" id="KW-1185">Reference proteome</keyword>
<dbReference type="EMBL" id="BSTX01000001">
    <property type="protein sequence ID" value="GLZ76215.1"/>
    <property type="molecule type" value="Genomic_DNA"/>
</dbReference>
<protein>
    <submittedName>
        <fullName evidence="9">MFS transporter</fullName>
    </submittedName>
</protein>
<feature type="transmembrane region" description="Helical" evidence="7">
    <location>
        <begin position="306"/>
        <end position="323"/>
    </location>
</feature>
<evidence type="ECO:0000313" key="10">
    <source>
        <dbReference type="Proteomes" id="UP001165079"/>
    </source>
</evidence>
<dbReference type="PANTHER" id="PTHR42718">
    <property type="entry name" value="MAJOR FACILITATOR SUPERFAMILY MULTIDRUG TRANSPORTER MFSC"/>
    <property type="match status" value="1"/>
</dbReference>
<organism evidence="9 10">
    <name type="scientific">Actinorhabdospora filicis</name>
    <dbReference type="NCBI Taxonomy" id="1785913"/>
    <lineage>
        <taxon>Bacteria</taxon>
        <taxon>Bacillati</taxon>
        <taxon>Actinomycetota</taxon>
        <taxon>Actinomycetes</taxon>
        <taxon>Micromonosporales</taxon>
        <taxon>Micromonosporaceae</taxon>
        <taxon>Actinorhabdospora</taxon>
    </lineage>
</organism>
<feature type="transmembrane region" description="Helical" evidence="7">
    <location>
        <begin position="363"/>
        <end position="383"/>
    </location>
</feature>
<dbReference type="InterPro" id="IPR036259">
    <property type="entry name" value="MFS_trans_sf"/>
</dbReference>
<evidence type="ECO:0000256" key="2">
    <source>
        <dbReference type="ARBA" id="ARBA00022448"/>
    </source>
</evidence>
<feature type="transmembrane region" description="Helical" evidence="7">
    <location>
        <begin position="111"/>
        <end position="130"/>
    </location>
</feature>
<evidence type="ECO:0000256" key="7">
    <source>
        <dbReference type="SAM" id="Phobius"/>
    </source>
</evidence>
<feature type="transmembrane region" description="Helical" evidence="7">
    <location>
        <begin position="441"/>
        <end position="460"/>
    </location>
</feature>
<feature type="transmembrane region" description="Helical" evidence="7">
    <location>
        <begin position="54"/>
        <end position="71"/>
    </location>
</feature>
<keyword evidence="2" id="KW-0813">Transport</keyword>
<keyword evidence="4 7" id="KW-0812">Transmembrane</keyword>
<dbReference type="Gene3D" id="1.20.1250.20">
    <property type="entry name" value="MFS general substrate transporter like domains"/>
    <property type="match status" value="2"/>
</dbReference>
<name>A0A9W6SHS1_9ACTN</name>
<dbReference type="PROSITE" id="PS50850">
    <property type="entry name" value="MFS"/>
    <property type="match status" value="1"/>
</dbReference>
<proteinExistence type="predicted"/>
<feature type="transmembrane region" description="Helical" evidence="7">
    <location>
        <begin position="142"/>
        <end position="163"/>
    </location>
</feature>
<feature type="domain" description="Major facilitator superfamily (MFS) profile" evidence="8">
    <location>
        <begin position="16"/>
        <end position="464"/>
    </location>
</feature>
<dbReference type="RefSeq" id="WP_285661400.1">
    <property type="nucleotide sequence ID" value="NZ_BSTX01000001.1"/>
</dbReference>
<dbReference type="CDD" id="cd17321">
    <property type="entry name" value="MFS_MMR_MDR_like"/>
    <property type="match status" value="1"/>
</dbReference>
<accession>A0A9W6SHS1</accession>
<comment type="subcellular location">
    <subcellularLocation>
        <location evidence="1">Cell membrane</location>
        <topology evidence="1">Multi-pass membrane protein</topology>
    </subcellularLocation>
</comment>
<evidence type="ECO:0000256" key="1">
    <source>
        <dbReference type="ARBA" id="ARBA00004651"/>
    </source>
</evidence>
<evidence type="ECO:0000256" key="6">
    <source>
        <dbReference type="ARBA" id="ARBA00023136"/>
    </source>
</evidence>
<sequence length="481" mass="49649">MSDPSPMDKNPRRWWAFAVIAGAQLVLMLDAVVVNIALPSAQAELGLSDGDRQWVITAYTLAFGGLLLLGGRLGDLFGRNRTFVVGLIGFAAASALGGAATTPGVLLAGRALQGVFASILAPTILSLIVLTFTEARERARAFGLFGMVGAAGGSVGLVLGGMLTEWLNWRWTMYVNIPVALAAAVAGARLLPPAKGESRGLDLPGTVLGTLGIGALVYGLSRAESDGWDAPLVLGLLAGAVASLVLFAVWQTRARHPLVPLRIFRDRTRAGGLLTVFLMLCGNFGMFLFSTYYMQGVLHMTPLRTGLGYLPMTGLMIAVSMVAMRRLTHLPAVALIVPGLALVVTGMLLLSRIDAHGSYAADVLAPAIVLGAGMGLVFGRVMALSTLGVRPADTGAAAAMTNVAQQVGGSVGPALLNTIALTVTVASTDPLEIATAGFRTGFLWSAGLAGTALLAAVLLIRAPGQPRAASVPERQPEPAAA</sequence>
<dbReference type="Proteomes" id="UP001165079">
    <property type="component" value="Unassembled WGS sequence"/>
</dbReference>
<dbReference type="SUPFAM" id="SSF103473">
    <property type="entry name" value="MFS general substrate transporter"/>
    <property type="match status" value="1"/>
</dbReference>
<reference evidence="9" key="1">
    <citation type="submission" date="2023-03" db="EMBL/GenBank/DDBJ databases">
        <title>Actinorhabdospora filicis NBRC 111898.</title>
        <authorList>
            <person name="Ichikawa N."/>
            <person name="Sato H."/>
            <person name="Tonouchi N."/>
        </authorList>
    </citation>
    <scope>NUCLEOTIDE SEQUENCE</scope>
    <source>
        <strain evidence="9">NBRC 111898</strain>
    </source>
</reference>
<dbReference type="GO" id="GO:0022857">
    <property type="term" value="F:transmembrane transporter activity"/>
    <property type="evidence" value="ECO:0007669"/>
    <property type="project" value="InterPro"/>
</dbReference>
<keyword evidence="5 7" id="KW-1133">Transmembrane helix</keyword>
<feature type="transmembrane region" description="Helical" evidence="7">
    <location>
        <begin position="330"/>
        <end position="351"/>
    </location>
</feature>
<feature type="transmembrane region" description="Helical" evidence="7">
    <location>
        <begin position="271"/>
        <end position="294"/>
    </location>
</feature>
<dbReference type="InterPro" id="IPR011701">
    <property type="entry name" value="MFS"/>
</dbReference>
<evidence type="ECO:0000313" key="9">
    <source>
        <dbReference type="EMBL" id="GLZ76215.1"/>
    </source>
</evidence>
<dbReference type="GO" id="GO:0005886">
    <property type="term" value="C:plasma membrane"/>
    <property type="evidence" value="ECO:0007669"/>
    <property type="project" value="UniProtKB-SubCell"/>
</dbReference>
<evidence type="ECO:0000256" key="4">
    <source>
        <dbReference type="ARBA" id="ARBA00022692"/>
    </source>
</evidence>
<comment type="caution">
    <text evidence="9">The sequence shown here is derived from an EMBL/GenBank/DDBJ whole genome shotgun (WGS) entry which is preliminary data.</text>
</comment>
<feature type="transmembrane region" description="Helical" evidence="7">
    <location>
        <begin position="232"/>
        <end position="250"/>
    </location>
</feature>
<dbReference type="AlphaFoldDB" id="A0A9W6SHS1"/>
<evidence type="ECO:0000256" key="5">
    <source>
        <dbReference type="ARBA" id="ARBA00022989"/>
    </source>
</evidence>
<feature type="transmembrane region" description="Helical" evidence="7">
    <location>
        <begin position="203"/>
        <end position="220"/>
    </location>
</feature>
<feature type="transmembrane region" description="Helical" evidence="7">
    <location>
        <begin position="83"/>
        <end position="105"/>
    </location>
</feature>
<evidence type="ECO:0000259" key="8">
    <source>
        <dbReference type="PROSITE" id="PS50850"/>
    </source>
</evidence>
<dbReference type="PANTHER" id="PTHR42718:SF46">
    <property type="entry name" value="BLR6921 PROTEIN"/>
    <property type="match status" value="1"/>
</dbReference>
<dbReference type="InterPro" id="IPR020846">
    <property type="entry name" value="MFS_dom"/>
</dbReference>
<keyword evidence="6 7" id="KW-0472">Membrane</keyword>
<feature type="transmembrane region" description="Helical" evidence="7">
    <location>
        <begin position="169"/>
        <end position="191"/>
    </location>
</feature>
<gene>
    <name evidence="9" type="ORF">Afil01_10220</name>
</gene>
<feature type="transmembrane region" description="Helical" evidence="7">
    <location>
        <begin position="14"/>
        <end position="34"/>
    </location>
</feature>
<evidence type="ECO:0000256" key="3">
    <source>
        <dbReference type="ARBA" id="ARBA00022475"/>
    </source>
</evidence>
<dbReference type="Pfam" id="PF07690">
    <property type="entry name" value="MFS_1"/>
    <property type="match status" value="1"/>
</dbReference>
<keyword evidence="3" id="KW-1003">Cell membrane</keyword>